<protein>
    <submittedName>
        <fullName evidence="1">Uncharacterized protein</fullName>
    </submittedName>
</protein>
<keyword evidence="2" id="KW-1185">Reference proteome</keyword>
<dbReference type="AlphaFoldDB" id="A0A409XC47"/>
<gene>
    <name evidence="1" type="ORF">CVT24_003283</name>
</gene>
<reference evidence="1 2" key="1">
    <citation type="journal article" date="2018" name="Evol. Lett.">
        <title>Horizontal gene cluster transfer increased hallucinogenic mushroom diversity.</title>
        <authorList>
            <person name="Reynolds H.T."/>
            <person name="Vijayakumar V."/>
            <person name="Gluck-Thaler E."/>
            <person name="Korotkin H.B."/>
            <person name="Matheny P.B."/>
            <person name="Slot J.C."/>
        </authorList>
    </citation>
    <scope>NUCLEOTIDE SEQUENCE [LARGE SCALE GENOMIC DNA]</scope>
    <source>
        <strain evidence="1 2">2629</strain>
    </source>
</reference>
<feature type="non-terminal residue" evidence="1">
    <location>
        <position position="138"/>
    </location>
</feature>
<dbReference type="InParanoid" id="A0A409XC47"/>
<organism evidence="1 2">
    <name type="scientific">Panaeolus cyanescens</name>
    <dbReference type="NCBI Taxonomy" id="181874"/>
    <lineage>
        <taxon>Eukaryota</taxon>
        <taxon>Fungi</taxon>
        <taxon>Dikarya</taxon>
        <taxon>Basidiomycota</taxon>
        <taxon>Agaricomycotina</taxon>
        <taxon>Agaricomycetes</taxon>
        <taxon>Agaricomycetidae</taxon>
        <taxon>Agaricales</taxon>
        <taxon>Agaricineae</taxon>
        <taxon>Galeropsidaceae</taxon>
        <taxon>Panaeolus</taxon>
    </lineage>
</organism>
<sequence length="138" mass="14541">MPGITISRPKAPLLSKIKIAFSRTKAPKATTVVPILAQAAPVEVLSESGGKPCEPPQPVVALASDILSLETPPALPPTLSATTTQPGAPLTINDLPPEILAEFFYTYMFCEAEPDILDPELEGLVSVFLPNARSAPLL</sequence>
<dbReference type="EMBL" id="NHTK01004073">
    <property type="protein sequence ID" value="PPQ88321.1"/>
    <property type="molecule type" value="Genomic_DNA"/>
</dbReference>
<proteinExistence type="predicted"/>
<evidence type="ECO:0000313" key="2">
    <source>
        <dbReference type="Proteomes" id="UP000284842"/>
    </source>
</evidence>
<accession>A0A409XC47</accession>
<evidence type="ECO:0000313" key="1">
    <source>
        <dbReference type="EMBL" id="PPQ88321.1"/>
    </source>
</evidence>
<comment type="caution">
    <text evidence="1">The sequence shown here is derived from an EMBL/GenBank/DDBJ whole genome shotgun (WGS) entry which is preliminary data.</text>
</comment>
<dbReference type="OrthoDB" id="2269034at2759"/>
<dbReference type="Proteomes" id="UP000284842">
    <property type="component" value="Unassembled WGS sequence"/>
</dbReference>
<name>A0A409XC47_9AGAR</name>